<accession>A0ACB9L798</accession>
<organism evidence="1 2">
    <name type="scientific">Bauhinia variegata</name>
    <name type="common">Purple orchid tree</name>
    <name type="synonym">Phanera variegata</name>
    <dbReference type="NCBI Taxonomy" id="167791"/>
    <lineage>
        <taxon>Eukaryota</taxon>
        <taxon>Viridiplantae</taxon>
        <taxon>Streptophyta</taxon>
        <taxon>Embryophyta</taxon>
        <taxon>Tracheophyta</taxon>
        <taxon>Spermatophyta</taxon>
        <taxon>Magnoliopsida</taxon>
        <taxon>eudicotyledons</taxon>
        <taxon>Gunneridae</taxon>
        <taxon>Pentapetalae</taxon>
        <taxon>rosids</taxon>
        <taxon>fabids</taxon>
        <taxon>Fabales</taxon>
        <taxon>Fabaceae</taxon>
        <taxon>Cercidoideae</taxon>
        <taxon>Cercideae</taxon>
        <taxon>Bauhiniinae</taxon>
        <taxon>Bauhinia</taxon>
    </lineage>
</organism>
<protein>
    <submittedName>
        <fullName evidence="1">Uncharacterized protein</fullName>
    </submittedName>
</protein>
<name>A0ACB9L798_BAUVA</name>
<comment type="caution">
    <text evidence="1">The sequence shown here is derived from an EMBL/GenBank/DDBJ whole genome shotgun (WGS) entry which is preliminary data.</text>
</comment>
<dbReference type="Proteomes" id="UP000828941">
    <property type="component" value="Chromosome 12"/>
</dbReference>
<evidence type="ECO:0000313" key="1">
    <source>
        <dbReference type="EMBL" id="KAI4305333.1"/>
    </source>
</evidence>
<gene>
    <name evidence="1" type="ORF">L6164_028704</name>
</gene>
<sequence>MKPCHRIVREIQDIKSLVQGIQERRTRYDFEYHKSSSIRTQNVKWQGYHLNSHFIEEVDVVGFEGPKDEFVCWLMRGTKERDVISVKSCLVHIHELQPLPHNKAWELFCKKAFRFEFEGQCPDELVDLSNEIVQRCKGLPLAILAIGGLLSTKPKTLAEWGKLLQSLGSELGSNPHLTSLTRILALSYDDLPCNLKSCFLFFGIYPEDYFIRRMRLIRQWIAEGFVKHEEGKTLEEVADEYLRELRNRSLVHVSQNDFLFGRDKICQVHDLMREMILRKVKDLNFGCFVHGDDQSIPDRMTRRLSLATDVQAVMSVDHTSIRSIYICKPGVLLPKSYVHKLVTTFKLLKVVDFERASLDYISDNSGNLFHLRYLSLRETGVKSLPKSIGKLQNLETLDLRQTLVSELPIEINKLTKLRHLLVYHYNYKAKSTFSVVRGVQVKQGIGCLKSLQKLYHVKADLGGLELIMELRRLRLLRTLCLDGIRREYGCSLRALLEELKHLESLAIIAIAEDEIIDLQFISSPPQLQKLSLVGCLEKLPNWVIKLEYLVKLILSCSKLMDDPSKTLKTLPNLWSLSLSDNAFDGESLYFQRGFQKLKFLHLRMLKRLTSIIIERGALPVLEEFTIWSILQLKEVPSGMQYLEELRIMELLDMPTEFIQSIDPDGGQMYWTIKHVPSIKIYDKVGPNLYDLKIRMLSMEL</sequence>
<reference evidence="1 2" key="1">
    <citation type="journal article" date="2022" name="DNA Res.">
        <title>Chromosomal-level genome assembly of the orchid tree Bauhinia variegata (Leguminosae; Cercidoideae) supports the allotetraploid origin hypothesis of Bauhinia.</title>
        <authorList>
            <person name="Zhong Y."/>
            <person name="Chen Y."/>
            <person name="Zheng D."/>
            <person name="Pang J."/>
            <person name="Liu Y."/>
            <person name="Luo S."/>
            <person name="Meng S."/>
            <person name="Qian L."/>
            <person name="Wei D."/>
            <person name="Dai S."/>
            <person name="Zhou R."/>
        </authorList>
    </citation>
    <scope>NUCLEOTIDE SEQUENCE [LARGE SCALE GENOMIC DNA]</scope>
    <source>
        <strain evidence="1">BV-YZ2020</strain>
    </source>
</reference>
<proteinExistence type="predicted"/>
<keyword evidence="2" id="KW-1185">Reference proteome</keyword>
<evidence type="ECO:0000313" key="2">
    <source>
        <dbReference type="Proteomes" id="UP000828941"/>
    </source>
</evidence>
<dbReference type="EMBL" id="CM039437">
    <property type="protein sequence ID" value="KAI4305333.1"/>
    <property type="molecule type" value="Genomic_DNA"/>
</dbReference>